<dbReference type="AlphaFoldDB" id="A0A165MMN1"/>
<evidence type="ECO:0000313" key="3">
    <source>
        <dbReference type="Proteomes" id="UP000077266"/>
    </source>
</evidence>
<dbReference type="EMBL" id="KV425909">
    <property type="protein sequence ID" value="KZV99491.1"/>
    <property type="molecule type" value="Genomic_DNA"/>
</dbReference>
<name>A0A165MMN1_EXIGL</name>
<reference evidence="2 3" key="1">
    <citation type="journal article" date="2016" name="Mol. Biol. Evol.">
        <title>Comparative Genomics of Early-Diverging Mushroom-Forming Fungi Provides Insights into the Origins of Lignocellulose Decay Capabilities.</title>
        <authorList>
            <person name="Nagy L.G."/>
            <person name="Riley R."/>
            <person name="Tritt A."/>
            <person name="Adam C."/>
            <person name="Daum C."/>
            <person name="Floudas D."/>
            <person name="Sun H."/>
            <person name="Yadav J.S."/>
            <person name="Pangilinan J."/>
            <person name="Larsson K.H."/>
            <person name="Matsuura K."/>
            <person name="Barry K."/>
            <person name="Labutti K."/>
            <person name="Kuo R."/>
            <person name="Ohm R.A."/>
            <person name="Bhattacharya S.S."/>
            <person name="Shirouzu T."/>
            <person name="Yoshinaga Y."/>
            <person name="Martin F.M."/>
            <person name="Grigoriev I.V."/>
            <person name="Hibbett D.S."/>
        </authorList>
    </citation>
    <scope>NUCLEOTIDE SEQUENCE [LARGE SCALE GENOMIC DNA]</scope>
    <source>
        <strain evidence="2 3">HHB12029</strain>
    </source>
</reference>
<sequence>MDVDTRAFQLGISAARILRTARTESIENANTALRRISNIPQRLPSSRIQPRNPLVSVPRAILSRLLEHCNLLDRIAIAQTCVDLRLVSQSLPHLWSKIRVITPLALCNASRFLQWSYPRLVDIRLELDAGCTFEAFAAFVMATFHLVESLTLTVIKNGAYDYDMGRVLGQRRNVWADISRALSWPAPHMHSLDLTVLADDVTVKPCLPRDLLNGDPGVLRTCRLHGLRPPPFPEPCNALSMLRTLDFRCDDHDITANELAHLISYSAAIETFGLRTSSFITDGAVSDVVTPARLPRLRRIAIELYTSAYLEKANVVVRRFRGLEEVIVVATILPTSPLHDQLHWPGPLRAYLPAYSLPTIKFGHDTHGDGSGLRVKLRTSFDGGWSSAPILASPRLISLVVHEHLVSSSGSLPSAPNLVELCIVFANRTEITKRRKRVYGVLETTDLVFDYPALATLRFAYIPLKYSHHPVYGAVSPILTLDPDSSCSVALTDLVDFIRDRVRVQPPGRRLDLLTLSGIRHLVDIDLPQSLQILDSLVARIDFEQALPADVVRTLYPIEPVHHSSLFGSTSQLQSDSDNDFWSLYAPRWSGEI</sequence>
<dbReference type="OrthoDB" id="10683365at2759"/>
<protein>
    <recommendedName>
        <fullName evidence="1">F-box domain-containing protein</fullName>
    </recommendedName>
</protein>
<feature type="domain" description="F-box" evidence="1">
    <location>
        <begin position="51"/>
        <end position="98"/>
    </location>
</feature>
<dbReference type="InterPro" id="IPR001810">
    <property type="entry name" value="F-box_dom"/>
</dbReference>
<gene>
    <name evidence="2" type="ORF">EXIGLDRAFT_831433</name>
</gene>
<dbReference type="InParanoid" id="A0A165MMN1"/>
<evidence type="ECO:0000313" key="2">
    <source>
        <dbReference type="EMBL" id="KZV99491.1"/>
    </source>
</evidence>
<organism evidence="2 3">
    <name type="scientific">Exidia glandulosa HHB12029</name>
    <dbReference type="NCBI Taxonomy" id="1314781"/>
    <lineage>
        <taxon>Eukaryota</taxon>
        <taxon>Fungi</taxon>
        <taxon>Dikarya</taxon>
        <taxon>Basidiomycota</taxon>
        <taxon>Agaricomycotina</taxon>
        <taxon>Agaricomycetes</taxon>
        <taxon>Auriculariales</taxon>
        <taxon>Exidiaceae</taxon>
        <taxon>Exidia</taxon>
    </lineage>
</organism>
<dbReference type="Proteomes" id="UP000077266">
    <property type="component" value="Unassembled WGS sequence"/>
</dbReference>
<proteinExistence type="predicted"/>
<keyword evidence="3" id="KW-1185">Reference proteome</keyword>
<dbReference type="PROSITE" id="PS50181">
    <property type="entry name" value="FBOX"/>
    <property type="match status" value="1"/>
</dbReference>
<evidence type="ECO:0000259" key="1">
    <source>
        <dbReference type="PROSITE" id="PS50181"/>
    </source>
</evidence>
<accession>A0A165MMN1</accession>